<dbReference type="EMBL" id="MLAK01001259">
    <property type="protein sequence ID" value="OHS95221.1"/>
    <property type="molecule type" value="Genomic_DNA"/>
</dbReference>
<accession>A0A1J4JCT7</accession>
<protein>
    <submittedName>
        <fullName evidence="2">Uncharacterized protein</fullName>
    </submittedName>
</protein>
<organism evidence="2 3">
    <name type="scientific">Tritrichomonas foetus</name>
    <dbReference type="NCBI Taxonomy" id="1144522"/>
    <lineage>
        <taxon>Eukaryota</taxon>
        <taxon>Metamonada</taxon>
        <taxon>Parabasalia</taxon>
        <taxon>Tritrichomonadida</taxon>
        <taxon>Tritrichomonadidae</taxon>
        <taxon>Tritrichomonas</taxon>
    </lineage>
</organism>
<evidence type="ECO:0000313" key="3">
    <source>
        <dbReference type="Proteomes" id="UP000179807"/>
    </source>
</evidence>
<feature type="compositionally biased region" description="Basic and acidic residues" evidence="1">
    <location>
        <begin position="89"/>
        <end position="104"/>
    </location>
</feature>
<keyword evidence="3" id="KW-1185">Reference proteome</keyword>
<evidence type="ECO:0000313" key="2">
    <source>
        <dbReference type="EMBL" id="OHS95221.1"/>
    </source>
</evidence>
<feature type="region of interest" description="Disordered" evidence="1">
    <location>
        <begin position="87"/>
        <end position="107"/>
    </location>
</feature>
<dbReference type="GeneID" id="94825235"/>
<proteinExistence type="predicted"/>
<feature type="region of interest" description="Disordered" evidence="1">
    <location>
        <begin position="33"/>
        <end position="55"/>
    </location>
</feature>
<dbReference type="VEuPathDB" id="TrichDB:TRFO_02188"/>
<sequence>MKKRSIDKLLDESCDATEIMNSIMQKFNIPKEQKAPKVVPHKSKYRDSKDTQTELSNDQLATECISNWIFGQSPDLHELPADLSISESSSHEIHEDPKIGHGVDDGSFLSDPVLRILRKRLHEIEKSK</sequence>
<reference evidence="2" key="1">
    <citation type="submission" date="2016-10" db="EMBL/GenBank/DDBJ databases">
        <authorList>
            <person name="Benchimol M."/>
            <person name="Almeida L.G."/>
            <person name="Vasconcelos A.T."/>
            <person name="Perreira-Neves A."/>
            <person name="Rosa I.A."/>
            <person name="Tasca T."/>
            <person name="Bogo M.R."/>
            <person name="de Souza W."/>
        </authorList>
    </citation>
    <scope>NUCLEOTIDE SEQUENCE [LARGE SCALE GENOMIC DNA]</scope>
    <source>
        <strain evidence="2">K</strain>
    </source>
</reference>
<dbReference type="Proteomes" id="UP000179807">
    <property type="component" value="Unassembled WGS sequence"/>
</dbReference>
<comment type="caution">
    <text evidence="2">The sequence shown here is derived from an EMBL/GenBank/DDBJ whole genome shotgun (WGS) entry which is preliminary data.</text>
</comment>
<dbReference type="RefSeq" id="XP_068348358.1">
    <property type="nucleotide sequence ID" value="XM_068490531.1"/>
</dbReference>
<name>A0A1J4JCT7_9EUKA</name>
<dbReference type="AlphaFoldDB" id="A0A1J4JCT7"/>
<gene>
    <name evidence="2" type="ORF">TRFO_02188</name>
</gene>
<dbReference type="OrthoDB" id="4330117at2759"/>
<evidence type="ECO:0000256" key="1">
    <source>
        <dbReference type="SAM" id="MobiDB-lite"/>
    </source>
</evidence>